<dbReference type="Pfam" id="PF19775">
    <property type="entry name" value="DUF6261"/>
    <property type="match status" value="1"/>
</dbReference>
<evidence type="ECO:0000256" key="1">
    <source>
        <dbReference type="SAM" id="Coils"/>
    </source>
</evidence>
<organism evidence="2 4">
    <name type="scientific">Capnocytophaga catalasegens</name>
    <dbReference type="NCBI Taxonomy" id="1004260"/>
    <lineage>
        <taxon>Bacteria</taxon>
        <taxon>Pseudomonadati</taxon>
        <taxon>Bacteroidota</taxon>
        <taxon>Flavobacteriia</taxon>
        <taxon>Flavobacteriales</taxon>
        <taxon>Flavobacteriaceae</taxon>
        <taxon>Capnocytophaga</taxon>
    </lineage>
</organism>
<evidence type="ECO:0000313" key="2">
    <source>
        <dbReference type="EMBL" id="GJM50202.1"/>
    </source>
</evidence>
<keyword evidence="5" id="KW-1185">Reference proteome</keyword>
<sequence>MKVNYRQLSTKDLAALAERVIQTAKQSEISEVQNHLFLKKLESSYTPYYEVVSKQTFSGKGQSVAKADKERDQAFRSLKKFLEGYIQLDSAPNNIDAIALFEEFKLYGLKIDKLSYAEQTIQLSKLIQALNSIKNQERIKNLSIETAFEQLKKSHQNFIEIFDQQAQANSELREIKSATELRKKLEKDLRRFLDLVTLMFDAEQWIPLYNKLNEFVKAAKK</sequence>
<dbReference type="RefSeq" id="WP_264846625.1">
    <property type="nucleotide sequence ID" value="NZ_BPMA01000023.1"/>
</dbReference>
<dbReference type="AlphaFoldDB" id="A0AAV5ASB3"/>
<evidence type="ECO:0000313" key="4">
    <source>
        <dbReference type="Proteomes" id="UP001207736"/>
    </source>
</evidence>
<evidence type="ECO:0000313" key="3">
    <source>
        <dbReference type="EMBL" id="GJM52035.1"/>
    </source>
</evidence>
<protein>
    <submittedName>
        <fullName evidence="2">Uncharacterized protein</fullName>
    </submittedName>
</protein>
<keyword evidence="1" id="KW-0175">Coiled coil</keyword>
<dbReference type="EMBL" id="BQKB01000008">
    <property type="protein sequence ID" value="GJM52035.1"/>
    <property type="molecule type" value="Genomic_DNA"/>
</dbReference>
<feature type="coiled-coil region" evidence="1">
    <location>
        <begin position="168"/>
        <end position="195"/>
    </location>
</feature>
<dbReference type="Proteomes" id="UP001208692">
    <property type="component" value="Unassembled WGS sequence"/>
</dbReference>
<comment type="caution">
    <text evidence="2">The sequence shown here is derived from an EMBL/GenBank/DDBJ whole genome shotgun (WGS) entry which is preliminary data.</text>
</comment>
<dbReference type="Proteomes" id="UP001207736">
    <property type="component" value="Unassembled WGS sequence"/>
</dbReference>
<proteinExistence type="predicted"/>
<accession>A0AAV5ASB3</accession>
<evidence type="ECO:0000313" key="5">
    <source>
        <dbReference type="Proteomes" id="UP001208692"/>
    </source>
</evidence>
<gene>
    <name evidence="2" type="ORF">RCZ15_11760</name>
    <name evidence="3" type="ORF">RCZ16_03530</name>
</gene>
<dbReference type="EMBL" id="BQKA01000023">
    <property type="protein sequence ID" value="GJM50202.1"/>
    <property type="molecule type" value="Genomic_DNA"/>
</dbReference>
<reference evidence="2 5" key="1">
    <citation type="submission" date="2021-11" db="EMBL/GenBank/DDBJ databases">
        <title>Draft genome sequence of Capnocytophaga sp. strain KC07075 isolated from cat oral cavity.</title>
        <authorList>
            <person name="Suzuki M."/>
            <person name="Imaoka K."/>
            <person name="Kimura M."/>
            <person name="Morikawa S."/>
            <person name="Maeda K."/>
        </authorList>
    </citation>
    <scope>NUCLEOTIDE SEQUENCE</scope>
    <source>
        <strain evidence="2">KC07075</strain>
        <strain evidence="3 5">KC07079</strain>
    </source>
</reference>
<dbReference type="InterPro" id="IPR046228">
    <property type="entry name" value="DUF6261"/>
</dbReference>
<name>A0AAV5ASB3_9FLAO</name>